<feature type="compositionally biased region" description="Basic and acidic residues" evidence="8">
    <location>
        <begin position="326"/>
        <end position="341"/>
    </location>
</feature>
<dbReference type="GO" id="GO:0050830">
    <property type="term" value="P:defense response to Gram-positive bacterium"/>
    <property type="evidence" value="ECO:0007669"/>
    <property type="project" value="Ensembl"/>
</dbReference>
<evidence type="ECO:0000256" key="5">
    <source>
        <dbReference type="ARBA" id="ARBA00023157"/>
    </source>
</evidence>
<dbReference type="GO" id="GO:0046676">
    <property type="term" value="P:negative regulation of insulin secretion"/>
    <property type="evidence" value="ECO:0007669"/>
    <property type="project" value="TreeGrafter"/>
</dbReference>
<sequence length="423" mass="49156">MYLEKIYGEITSRVIIAVLLWLLTVRKCIVEVISDTLSKPSPLPISQECLETLRGDKRIVSILRHQNLLKELQEIAIEGANERNQQQKKNSGFEDELSEVLESQNDNMQRASLAELEAEKMQHNERENSKEDEKNSLEEREPRPRDIDPENDKENAEEFESNEIGEAEESPREDALDNHIGDDLREDELSEQKHQEDEDQPAGTNESLELEEARERVSKKDQEESKEEEAVEEHAEKDSGRRDTPRDEHPTETDGLLGSNEDESEEIQRGDRGRHHSEDEAMQAEDAYHTREVKSEEMEEESSKEWGDLKRWNKMDELAKQLTTKKRMEENDGGEDPDRSMKMSFRSRKYDFNSPEEDVRRSWNHHSKEDSSEGFPLAPMPEEKKDEEGSANRRTEDQELESLAAIEAELEKVAHKLHELRRG</sequence>
<protein>
    <recommendedName>
        <fullName evidence="7">Chromogranin-A</fullName>
    </recommendedName>
</protein>
<evidence type="ECO:0000313" key="10">
    <source>
        <dbReference type="Proteomes" id="UP000594220"/>
    </source>
</evidence>
<dbReference type="GO" id="GO:0048471">
    <property type="term" value="C:perinuclear region of cytoplasm"/>
    <property type="evidence" value="ECO:0007669"/>
    <property type="project" value="Ensembl"/>
</dbReference>
<evidence type="ECO:0000256" key="4">
    <source>
        <dbReference type="ARBA" id="ARBA00022525"/>
    </source>
</evidence>
<dbReference type="PRINTS" id="PR00659">
    <property type="entry name" value="CHROMOGRANIN"/>
</dbReference>
<dbReference type="PROSITE" id="PS00423">
    <property type="entry name" value="GRANINS_2"/>
    <property type="match status" value="1"/>
</dbReference>
<reference evidence="9" key="2">
    <citation type="submission" date="2025-09" db="UniProtKB">
        <authorList>
            <consortium name="Ensembl"/>
        </authorList>
    </citation>
    <scope>IDENTIFICATION</scope>
</reference>
<evidence type="ECO:0000256" key="8">
    <source>
        <dbReference type="SAM" id="MobiDB-lite"/>
    </source>
</evidence>
<accession>A0A7M4EM83</accession>
<dbReference type="GO" id="GO:0042583">
    <property type="term" value="C:chromaffin granule"/>
    <property type="evidence" value="ECO:0007669"/>
    <property type="project" value="TreeGrafter"/>
</dbReference>
<dbReference type="Pfam" id="PF01271">
    <property type="entry name" value="Granin"/>
    <property type="match status" value="2"/>
</dbReference>
<evidence type="ECO:0000256" key="3">
    <source>
        <dbReference type="ARBA" id="ARBA00005723"/>
    </source>
</evidence>
<dbReference type="GO" id="GO:0086030">
    <property type="term" value="P:adenylate cyclase-activating adrenergic receptor signaling pathway involved in cardiac muscle relaxation"/>
    <property type="evidence" value="ECO:0007669"/>
    <property type="project" value="TreeGrafter"/>
</dbReference>
<evidence type="ECO:0000256" key="6">
    <source>
        <dbReference type="ARBA" id="ARBA00023329"/>
    </source>
</evidence>
<dbReference type="GO" id="GO:0005615">
    <property type="term" value="C:extracellular space"/>
    <property type="evidence" value="ECO:0007669"/>
    <property type="project" value="TreeGrafter"/>
</dbReference>
<keyword evidence="6" id="KW-0968">Cytoplasmic vesicle</keyword>
<dbReference type="Proteomes" id="UP000594220">
    <property type="component" value="Unplaced"/>
</dbReference>
<dbReference type="GO" id="GO:2000707">
    <property type="term" value="P:positive regulation of dense core granule biogenesis"/>
    <property type="evidence" value="ECO:0007669"/>
    <property type="project" value="Ensembl"/>
</dbReference>
<feature type="compositionally biased region" description="Basic and acidic residues" evidence="8">
    <location>
        <begin position="232"/>
        <end position="252"/>
    </location>
</feature>
<dbReference type="GO" id="GO:0043303">
    <property type="term" value="P:mast cell degranulation"/>
    <property type="evidence" value="ECO:0007669"/>
    <property type="project" value="Ensembl"/>
</dbReference>
<dbReference type="GeneTree" id="ENSGT00940000154206"/>
<dbReference type="AlphaFoldDB" id="A0A7M4EM83"/>
<gene>
    <name evidence="9" type="primary">CHGA</name>
</gene>
<reference evidence="9" key="1">
    <citation type="submission" date="2025-08" db="UniProtKB">
        <authorList>
            <consortium name="Ensembl"/>
        </authorList>
    </citation>
    <scope>IDENTIFICATION</scope>
</reference>
<feature type="region of interest" description="Disordered" evidence="8">
    <location>
        <begin position="119"/>
        <end position="403"/>
    </location>
</feature>
<dbReference type="GO" id="GO:0033366">
    <property type="term" value="P:protein localization to secretory granule"/>
    <property type="evidence" value="ECO:0007669"/>
    <property type="project" value="Ensembl"/>
</dbReference>
<feature type="compositionally biased region" description="Basic and acidic residues" evidence="8">
    <location>
        <begin position="169"/>
        <end position="183"/>
    </location>
</feature>
<dbReference type="Ensembl" id="ENSCPRT00005013976.1">
    <property type="protein sequence ID" value="ENSCPRP00005011862.1"/>
    <property type="gene ID" value="ENSCPRG00005008451.1"/>
</dbReference>
<keyword evidence="10" id="KW-1185">Reference proteome</keyword>
<feature type="compositionally biased region" description="Basic and acidic residues" evidence="8">
    <location>
        <begin position="381"/>
        <end position="397"/>
    </location>
</feature>
<dbReference type="GO" id="GO:0050829">
    <property type="term" value="P:defense response to Gram-negative bacterium"/>
    <property type="evidence" value="ECO:0007669"/>
    <property type="project" value="Ensembl"/>
</dbReference>
<dbReference type="GO" id="GO:0033604">
    <property type="term" value="P:negative regulation of catecholamine secretion"/>
    <property type="evidence" value="ECO:0007669"/>
    <property type="project" value="Ensembl"/>
</dbReference>
<organism evidence="9 10">
    <name type="scientific">Crocodylus porosus</name>
    <name type="common">Saltwater crocodile</name>
    <name type="synonym">Estuarine crocodile</name>
    <dbReference type="NCBI Taxonomy" id="8502"/>
    <lineage>
        <taxon>Eukaryota</taxon>
        <taxon>Metazoa</taxon>
        <taxon>Chordata</taxon>
        <taxon>Craniata</taxon>
        <taxon>Vertebrata</taxon>
        <taxon>Euteleostomi</taxon>
        <taxon>Archelosauria</taxon>
        <taxon>Archosauria</taxon>
        <taxon>Crocodylia</taxon>
        <taxon>Longirostres</taxon>
        <taxon>Crocodylidae</taxon>
        <taxon>Crocodylus</taxon>
    </lineage>
</organism>
<dbReference type="GO" id="GO:0002551">
    <property type="term" value="P:mast cell chemotaxis"/>
    <property type="evidence" value="ECO:0007669"/>
    <property type="project" value="Ensembl"/>
</dbReference>
<proteinExistence type="inferred from homology"/>
<feature type="compositionally biased region" description="Acidic residues" evidence="8">
    <location>
        <begin position="157"/>
        <end position="168"/>
    </location>
</feature>
<name>A0A7M4EM83_CROPO</name>
<comment type="similarity">
    <text evidence="3">Belongs to the chromogranin/secretogranin protein family.</text>
</comment>
<dbReference type="InterPro" id="IPR001990">
    <property type="entry name" value="Granin"/>
</dbReference>
<evidence type="ECO:0000313" key="9">
    <source>
        <dbReference type="Ensembl" id="ENSCPRP00005011862.1"/>
    </source>
</evidence>
<keyword evidence="4" id="KW-0964">Secreted</keyword>
<dbReference type="InterPro" id="IPR001819">
    <property type="entry name" value="Chromogranin_AB"/>
</dbReference>
<keyword evidence="5" id="KW-1015">Disulfide bond</keyword>
<evidence type="ECO:0000256" key="7">
    <source>
        <dbReference type="ARBA" id="ARBA00040787"/>
    </source>
</evidence>
<feature type="compositionally biased region" description="Basic and acidic residues" evidence="8">
    <location>
        <begin position="266"/>
        <end position="279"/>
    </location>
</feature>
<dbReference type="InterPro" id="IPR018054">
    <property type="entry name" value="Chromogranin_CS"/>
</dbReference>
<dbReference type="PROSITE" id="PS00422">
    <property type="entry name" value="GRANINS_1"/>
    <property type="match status" value="1"/>
</dbReference>
<feature type="compositionally biased region" description="Basic and acidic residues" evidence="8">
    <location>
        <begin position="286"/>
        <end position="319"/>
    </location>
</feature>
<evidence type="ECO:0000256" key="2">
    <source>
        <dbReference type="ARBA" id="ARBA00004613"/>
    </source>
</evidence>
<dbReference type="GO" id="GO:0030133">
    <property type="term" value="C:transport vesicle"/>
    <property type="evidence" value="ECO:0007669"/>
    <property type="project" value="UniProtKB-SubCell"/>
</dbReference>
<evidence type="ECO:0000256" key="1">
    <source>
        <dbReference type="ARBA" id="ARBA00004398"/>
    </source>
</evidence>
<feature type="compositionally biased region" description="Basic and acidic residues" evidence="8">
    <location>
        <begin position="119"/>
        <end position="156"/>
    </location>
</feature>
<feature type="compositionally biased region" description="Basic and acidic residues" evidence="8">
    <location>
        <begin position="357"/>
        <end position="371"/>
    </location>
</feature>
<dbReference type="PANTHER" id="PTHR10583">
    <property type="entry name" value="CHROMOGRANIN"/>
    <property type="match status" value="1"/>
</dbReference>
<dbReference type="OMA" id="KVMTCIA"/>
<dbReference type="PANTHER" id="PTHR10583:SF1">
    <property type="entry name" value="CHROMOGRANIN-A"/>
    <property type="match status" value="1"/>
</dbReference>
<comment type="subcellular location">
    <subcellularLocation>
        <location evidence="1">Cytoplasmic vesicle</location>
        <location evidence="1">Secretory vesicle</location>
    </subcellularLocation>
    <subcellularLocation>
        <location evidence="2">Secreted</location>
    </subcellularLocation>
</comment>
<feature type="compositionally biased region" description="Basic and acidic residues" evidence="8">
    <location>
        <begin position="211"/>
        <end position="223"/>
    </location>
</feature>